<dbReference type="Gene3D" id="3.10.10.10">
    <property type="entry name" value="HIV Type 1 Reverse Transcriptase, subunit A, domain 1"/>
    <property type="match status" value="1"/>
</dbReference>
<dbReference type="InParanoid" id="A0A1X7UZR4"/>
<sequence length="48" mass="5263">ILASILNDNNKKETAFSTPNGLFQFITMPFGLSGAPATFQQMMDNVLK</sequence>
<dbReference type="PANTHER" id="PTHR24559">
    <property type="entry name" value="TRANSPOSON TY3-I GAG-POL POLYPROTEIN"/>
    <property type="match status" value="1"/>
</dbReference>
<dbReference type="AlphaFoldDB" id="A0A1X7UZR4"/>
<dbReference type="InterPro" id="IPR053134">
    <property type="entry name" value="RNA-dir_DNA_polymerase"/>
</dbReference>
<dbReference type="InterPro" id="IPR043502">
    <property type="entry name" value="DNA/RNA_pol_sf"/>
</dbReference>
<protein>
    <recommendedName>
        <fullName evidence="2">Reverse transcriptase domain-containing protein</fullName>
    </recommendedName>
</protein>
<proteinExistence type="predicted"/>
<accession>A0A1X7UZR4</accession>
<evidence type="ECO:0000313" key="1">
    <source>
        <dbReference type="EnsemblMetazoa" id="Aqu2.1.33263_001"/>
    </source>
</evidence>
<dbReference type="InterPro" id="IPR043128">
    <property type="entry name" value="Rev_trsase/Diguanyl_cyclase"/>
</dbReference>
<dbReference type="Gene3D" id="3.30.70.270">
    <property type="match status" value="1"/>
</dbReference>
<dbReference type="SUPFAM" id="SSF56672">
    <property type="entry name" value="DNA/RNA polymerases"/>
    <property type="match status" value="1"/>
</dbReference>
<reference evidence="1" key="1">
    <citation type="submission" date="2017-05" db="UniProtKB">
        <authorList>
            <consortium name="EnsemblMetazoa"/>
        </authorList>
    </citation>
    <scope>IDENTIFICATION</scope>
</reference>
<dbReference type="EnsemblMetazoa" id="Aqu2.1.33263_001">
    <property type="protein sequence ID" value="Aqu2.1.33263_001"/>
    <property type="gene ID" value="Aqu2.1.33263"/>
</dbReference>
<evidence type="ECO:0008006" key="2">
    <source>
        <dbReference type="Google" id="ProtNLM"/>
    </source>
</evidence>
<name>A0A1X7UZR4_AMPQE</name>
<organism evidence="1">
    <name type="scientific">Amphimedon queenslandica</name>
    <name type="common">Sponge</name>
    <dbReference type="NCBI Taxonomy" id="400682"/>
    <lineage>
        <taxon>Eukaryota</taxon>
        <taxon>Metazoa</taxon>
        <taxon>Porifera</taxon>
        <taxon>Demospongiae</taxon>
        <taxon>Heteroscleromorpha</taxon>
        <taxon>Haplosclerida</taxon>
        <taxon>Niphatidae</taxon>
        <taxon>Amphimedon</taxon>
    </lineage>
</organism>
<dbReference type="PANTHER" id="PTHR24559:SF444">
    <property type="entry name" value="REVERSE TRANSCRIPTASE DOMAIN-CONTAINING PROTEIN"/>
    <property type="match status" value="1"/>
</dbReference>